<dbReference type="Gene3D" id="1.10.760.10">
    <property type="entry name" value="Cytochrome c-like domain"/>
    <property type="match status" value="1"/>
</dbReference>
<evidence type="ECO:0000313" key="6">
    <source>
        <dbReference type="EMBL" id="MBN7803196.1"/>
    </source>
</evidence>
<evidence type="ECO:0000256" key="1">
    <source>
        <dbReference type="ARBA" id="ARBA00022617"/>
    </source>
</evidence>
<organism evidence="6 7">
    <name type="scientific">Algoriphagus aestuariicola</name>
    <dbReference type="NCBI Taxonomy" id="1852016"/>
    <lineage>
        <taxon>Bacteria</taxon>
        <taxon>Pseudomonadati</taxon>
        <taxon>Bacteroidota</taxon>
        <taxon>Cytophagia</taxon>
        <taxon>Cytophagales</taxon>
        <taxon>Cyclobacteriaceae</taxon>
        <taxon>Algoriphagus</taxon>
    </lineage>
</organism>
<reference evidence="6 7" key="1">
    <citation type="submission" date="2021-03" db="EMBL/GenBank/DDBJ databases">
        <title>novel species isolated from a fishpond in China.</title>
        <authorList>
            <person name="Lu H."/>
            <person name="Cai Z."/>
        </authorList>
    </citation>
    <scope>NUCLEOTIDE SEQUENCE [LARGE SCALE GENOMIC DNA]</scope>
    <source>
        <strain evidence="6 7">JCM 31546</strain>
    </source>
</reference>
<keyword evidence="2 4" id="KW-0479">Metal-binding</keyword>
<keyword evidence="1 4" id="KW-0349">Heme</keyword>
<proteinExistence type="predicted"/>
<keyword evidence="3 4" id="KW-0408">Iron</keyword>
<evidence type="ECO:0000259" key="5">
    <source>
        <dbReference type="PROSITE" id="PS51007"/>
    </source>
</evidence>
<evidence type="ECO:0000256" key="4">
    <source>
        <dbReference type="PROSITE-ProRule" id="PRU00433"/>
    </source>
</evidence>
<dbReference type="InterPro" id="IPR009056">
    <property type="entry name" value="Cyt_c-like_dom"/>
</dbReference>
<feature type="domain" description="Cytochrome c" evidence="5">
    <location>
        <begin position="8"/>
        <end position="148"/>
    </location>
</feature>
<protein>
    <submittedName>
        <fullName evidence="6">C-type cytochrome</fullName>
    </submittedName>
</protein>
<name>A0ABS3BY07_9BACT</name>
<evidence type="ECO:0000313" key="7">
    <source>
        <dbReference type="Proteomes" id="UP000664698"/>
    </source>
</evidence>
<dbReference type="EMBL" id="JAFKCW010000005">
    <property type="protein sequence ID" value="MBN7803196.1"/>
    <property type="molecule type" value="Genomic_DNA"/>
</dbReference>
<evidence type="ECO:0000256" key="2">
    <source>
        <dbReference type="ARBA" id="ARBA00022723"/>
    </source>
</evidence>
<dbReference type="Proteomes" id="UP000664698">
    <property type="component" value="Unassembled WGS sequence"/>
</dbReference>
<dbReference type="PROSITE" id="PS51007">
    <property type="entry name" value="CYTC"/>
    <property type="match status" value="1"/>
</dbReference>
<comment type="caution">
    <text evidence="6">The sequence shown here is derived from an EMBL/GenBank/DDBJ whole genome shotgun (WGS) entry which is preliminary data.</text>
</comment>
<accession>A0ABS3BY07</accession>
<dbReference type="SUPFAM" id="SSF46626">
    <property type="entry name" value="Cytochrome c"/>
    <property type="match status" value="1"/>
</dbReference>
<sequence>MEFNGFESQIALGEHLVLIGGCNDCHTPKKIGTHGMELDSALWLSGHPAGSPSIDVDRKAMERKGLVVTQVFTEWVGPWGVSYAANLTPDPTGLATWNENQFIYAIRNGKYKGLPNSRPLMPPMPWEMFKFMTDMELKAIFAYLQSIKPVSNMVPPPIPPVGVQ</sequence>
<dbReference type="InterPro" id="IPR036909">
    <property type="entry name" value="Cyt_c-like_dom_sf"/>
</dbReference>
<evidence type="ECO:0000256" key="3">
    <source>
        <dbReference type="ARBA" id="ARBA00023004"/>
    </source>
</evidence>
<dbReference type="Pfam" id="PF00034">
    <property type="entry name" value="Cytochrom_C"/>
    <property type="match status" value="1"/>
</dbReference>
<gene>
    <name evidence="6" type="ORF">J0A67_20140</name>
</gene>
<keyword evidence="7" id="KW-1185">Reference proteome</keyword>